<dbReference type="InterPro" id="IPR055275">
    <property type="entry name" value="Ferredox_Rdtase"/>
</dbReference>
<proteinExistence type="predicted"/>
<dbReference type="Gene3D" id="3.50.50.60">
    <property type="entry name" value="FAD/NAD(P)-binding domain"/>
    <property type="match status" value="1"/>
</dbReference>
<evidence type="ECO:0000256" key="8">
    <source>
        <dbReference type="ARBA" id="ARBA00023004"/>
    </source>
</evidence>
<dbReference type="GO" id="GO:0004324">
    <property type="term" value="F:ferredoxin-NADP+ reductase activity"/>
    <property type="evidence" value="ECO:0007669"/>
    <property type="project" value="UniProtKB-EC"/>
</dbReference>
<evidence type="ECO:0000256" key="7">
    <source>
        <dbReference type="ARBA" id="ARBA00023002"/>
    </source>
</evidence>
<keyword evidence="5" id="KW-0274">FAD</keyword>
<feature type="domain" description="4Fe-4S ferredoxin-type" evidence="12">
    <location>
        <begin position="37"/>
        <end position="66"/>
    </location>
</feature>
<feature type="domain" description="4Fe-4S ferredoxin-type" evidence="12">
    <location>
        <begin position="1"/>
        <end position="29"/>
    </location>
</feature>
<dbReference type="Pfam" id="PF00037">
    <property type="entry name" value="Fer4"/>
    <property type="match status" value="1"/>
</dbReference>
<name>A0A7I9VFV1_9ACTN</name>
<dbReference type="AlphaFoldDB" id="A0A7I9VFV1"/>
<evidence type="ECO:0000256" key="11">
    <source>
        <dbReference type="SAM" id="MobiDB-lite"/>
    </source>
</evidence>
<comment type="caution">
    <text evidence="13">The sequence shown here is derived from an EMBL/GenBank/DDBJ whole genome shotgun (WGS) entry which is preliminary data.</text>
</comment>
<dbReference type="InterPro" id="IPR017900">
    <property type="entry name" value="4Fe4S_Fe_S_CS"/>
</dbReference>
<dbReference type="InterPro" id="IPR023753">
    <property type="entry name" value="FAD/NAD-binding_dom"/>
</dbReference>
<evidence type="ECO:0000256" key="6">
    <source>
        <dbReference type="ARBA" id="ARBA00022857"/>
    </source>
</evidence>
<evidence type="ECO:0000256" key="5">
    <source>
        <dbReference type="ARBA" id="ARBA00022827"/>
    </source>
</evidence>
<evidence type="ECO:0000256" key="3">
    <source>
        <dbReference type="ARBA" id="ARBA00022630"/>
    </source>
</evidence>
<organism evidence="13 14">
    <name type="scientific">Gordonia spumicola</name>
    <dbReference type="NCBI Taxonomy" id="589161"/>
    <lineage>
        <taxon>Bacteria</taxon>
        <taxon>Bacillati</taxon>
        <taxon>Actinomycetota</taxon>
        <taxon>Actinomycetes</taxon>
        <taxon>Mycobacteriales</taxon>
        <taxon>Gordoniaceae</taxon>
        <taxon>Gordonia</taxon>
    </lineage>
</organism>
<keyword evidence="6" id="KW-0521">NADP</keyword>
<evidence type="ECO:0000259" key="12">
    <source>
        <dbReference type="PROSITE" id="PS51379"/>
    </source>
</evidence>
<dbReference type="Proteomes" id="UP000444960">
    <property type="component" value="Unassembled WGS sequence"/>
</dbReference>
<dbReference type="GO" id="GO:0051536">
    <property type="term" value="F:iron-sulfur cluster binding"/>
    <property type="evidence" value="ECO:0007669"/>
    <property type="project" value="UniProtKB-KW"/>
</dbReference>
<evidence type="ECO:0000256" key="10">
    <source>
        <dbReference type="ARBA" id="ARBA00047776"/>
    </source>
</evidence>
<dbReference type="Pfam" id="PF07992">
    <property type="entry name" value="Pyr_redox_2"/>
    <property type="match status" value="1"/>
</dbReference>
<evidence type="ECO:0000256" key="2">
    <source>
        <dbReference type="ARBA" id="ARBA00013223"/>
    </source>
</evidence>
<evidence type="ECO:0000313" key="13">
    <source>
        <dbReference type="EMBL" id="GEE03890.1"/>
    </source>
</evidence>
<dbReference type="PRINTS" id="PR00419">
    <property type="entry name" value="ADXRDTASE"/>
</dbReference>
<dbReference type="RefSeq" id="WP_161897334.1">
    <property type="nucleotide sequence ID" value="NZ_BJOV01000005.1"/>
</dbReference>
<sequence>MSHVITQPCCNDGGCVAACPVNCIHPTPDEPGFATAEMLYVDPDTCIDCGACVPECPVDAIVPDDALTVTETVFLDINAAYYRDHDVRDGLVPFRPYRPAGVSAPIRVAVVGSGPAGLYTAKELLTESNVHVDVLDRLPTPLGLIRSGVAPDHGATKRVGETLEEVAASPRFRYLLGVEVGPHVTAAALADAYSAVVYAHGASAPKSLGIEGEALAGSISSTEFVAWYNGHPDYAHRRFDLSGERVVVVGNGNVALDVARILLSDPDVLARTDIADHALEALRERSVREVVLLGRRGPADAAFTIGELAGLADLSGVDVVVDDPAPDSDRLGSLDDVTAAKVELLHDFAARTARPENRRLVFRFHTRITEMLGDDRGRVRTLRVTVGGAPDELDTSLVVRSIGYAGEPLDGLPFDDAGGTVPNREGRVVDPATGEVIPGKYVAGWIKRGSRGGIGANRRCGEETARAVLDDAAVGVLAPRATDPDIATDAVRRGATVVDGAAWKRIDAAERAAGRRAGRPRVKLTDLDALIGAAGRSPGGDPVGALSYPDNKERT</sequence>
<accession>A0A7I9VFV1</accession>
<dbReference type="PROSITE" id="PS00198">
    <property type="entry name" value="4FE4S_FER_1"/>
    <property type="match status" value="1"/>
</dbReference>
<dbReference type="PROSITE" id="PS51379">
    <property type="entry name" value="4FE4S_FER_2"/>
    <property type="match status" value="2"/>
</dbReference>
<gene>
    <name evidence="13" type="ORF">nbrc107696_43360</name>
</gene>
<protein>
    <recommendedName>
        <fullName evidence="2">ferredoxin--NADP(+) reductase</fullName>
        <ecNumber evidence="2">1.18.1.2</ecNumber>
    </recommendedName>
</protein>
<keyword evidence="8" id="KW-0408">Iron</keyword>
<dbReference type="EC" id="1.18.1.2" evidence="2"/>
<dbReference type="PANTHER" id="PTHR48467">
    <property type="entry name" value="GLUTAMATE SYNTHASE 1 [NADH], CHLOROPLASTIC-LIKE"/>
    <property type="match status" value="1"/>
</dbReference>
<comment type="cofactor">
    <cofactor evidence="1">
        <name>FAD</name>
        <dbReference type="ChEBI" id="CHEBI:57692"/>
    </cofactor>
</comment>
<evidence type="ECO:0000256" key="4">
    <source>
        <dbReference type="ARBA" id="ARBA00022723"/>
    </source>
</evidence>
<dbReference type="GO" id="GO:0046872">
    <property type="term" value="F:metal ion binding"/>
    <property type="evidence" value="ECO:0007669"/>
    <property type="project" value="UniProtKB-KW"/>
</dbReference>
<dbReference type="EMBL" id="BJOV01000005">
    <property type="protein sequence ID" value="GEE03890.1"/>
    <property type="molecule type" value="Genomic_DNA"/>
</dbReference>
<dbReference type="Gene3D" id="3.40.50.720">
    <property type="entry name" value="NAD(P)-binding Rossmann-like Domain"/>
    <property type="match status" value="1"/>
</dbReference>
<evidence type="ECO:0000256" key="1">
    <source>
        <dbReference type="ARBA" id="ARBA00001974"/>
    </source>
</evidence>
<comment type="catalytic activity">
    <reaction evidence="10">
        <text>2 reduced [2Fe-2S]-[ferredoxin] + NADP(+) + H(+) = 2 oxidized [2Fe-2S]-[ferredoxin] + NADPH</text>
        <dbReference type="Rhea" id="RHEA:20125"/>
        <dbReference type="Rhea" id="RHEA-COMP:10000"/>
        <dbReference type="Rhea" id="RHEA-COMP:10001"/>
        <dbReference type="ChEBI" id="CHEBI:15378"/>
        <dbReference type="ChEBI" id="CHEBI:33737"/>
        <dbReference type="ChEBI" id="CHEBI:33738"/>
        <dbReference type="ChEBI" id="CHEBI:57783"/>
        <dbReference type="ChEBI" id="CHEBI:58349"/>
        <dbReference type="EC" id="1.18.1.2"/>
    </reaction>
</comment>
<dbReference type="InterPro" id="IPR017896">
    <property type="entry name" value="4Fe4S_Fe-S-bd"/>
</dbReference>
<evidence type="ECO:0000313" key="14">
    <source>
        <dbReference type="Proteomes" id="UP000444960"/>
    </source>
</evidence>
<reference evidence="14" key="1">
    <citation type="submission" date="2019-06" db="EMBL/GenBank/DDBJ databases">
        <title>Gordonia isolated from sludge of a wastewater treatment plant.</title>
        <authorList>
            <person name="Tamura T."/>
            <person name="Aoyama K."/>
            <person name="Kang Y."/>
            <person name="Saito S."/>
            <person name="Akiyama N."/>
            <person name="Yazawa K."/>
            <person name="Gonoi T."/>
            <person name="Mikami Y."/>
        </authorList>
    </citation>
    <scope>NUCLEOTIDE SEQUENCE [LARGE SCALE GENOMIC DNA]</scope>
    <source>
        <strain evidence="14">NBRC 107696</strain>
    </source>
</reference>
<keyword evidence="3" id="KW-0285">Flavoprotein</keyword>
<dbReference type="PANTHER" id="PTHR48467:SF1">
    <property type="entry name" value="GLUTAMATE SYNTHASE 1 [NADH], CHLOROPLASTIC-LIKE"/>
    <property type="match status" value="1"/>
</dbReference>
<keyword evidence="14" id="KW-1185">Reference proteome</keyword>
<dbReference type="SUPFAM" id="SSF51971">
    <property type="entry name" value="Nucleotide-binding domain"/>
    <property type="match status" value="2"/>
</dbReference>
<evidence type="ECO:0000256" key="9">
    <source>
        <dbReference type="ARBA" id="ARBA00023014"/>
    </source>
</evidence>
<dbReference type="OrthoDB" id="289202at2"/>
<keyword evidence="9" id="KW-0411">Iron-sulfur</keyword>
<keyword evidence="7" id="KW-0560">Oxidoreductase</keyword>
<dbReference type="InterPro" id="IPR036188">
    <property type="entry name" value="FAD/NAD-bd_sf"/>
</dbReference>
<feature type="region of interest" description="Disordered" evidence="11">
    <location>
        <begin position="532"/>
        <end position="555"/>
    </location>
</feature>
<dbReference type="SUPFAM" id="SSF54862">
    <property type="entry name" value="4Fe-4S ferredoxins"/>
    <property type="match status" value="1"/>
</dbReference>
<keyword evidence="4" id="KW-0479">Metal-binding</keyword>
<dbReference type="Gene3D" id="3.30.70.20">
    <property type="match status" value="1"/>
</dbReference>